<dbReference type="Proteomes" id="UP001396334">
    <property type="component" value="Unassembled WGS sequence"/>
</dbReference>
<evidence type="ECO:0000256" key="1">
    <source>
        <dbReference type="SAM" id="MobiDB-lite"/>
    </source>
</evidence>
<feature type="region of interest" description="Disordered" evidence="1">
    <location>
        <begin position="1"/>
        <end position="50"/>
    </location>
</feature>
<organism evidence="2 3">
    <name type="scientific">Hibiscus sabdariffa</name>
    <name type="common">roselle</name>
    <dbReference type="NCBI Taxonomy" id="183260"/>
    <lineage>
        <taxon>Eukaryota</taxon>
        <taxon>Viridiplantae</taxon>
        <taxon>Streptophyta</taxon>
        <taxon>Embryophyta</taxon>
        <taxon>Tracheophyta</taxon>
        <taxon>Spermatophyta</taxon>
        <taxon>Magnoliopsida</taxon>
        <taxon>eudicotyledons</taxon>
        <taxon>Gunneridae</taxon>
        <taxon>Pentapetalae</taxon>
        <taxon>rosids</taxon>
        <taxon>malvids</taxon>
        <taxon>Malvales</taxon>
        <taxon>Malvaceae</taxon>
        <taxon>Malvoideae</taxon>
        <taxon>Hibiscus</taxon>
    </lineage>
</organism>
<sequence>MASITTATVVPTPIATGSNTTVNDNSDKENIRSPNNQANPSSKLSTPSDSPFVLGLWVCIVTIEATPSES</sequence>
<evidence type="ECO:0000313" key="3">
    <source>
        <dbReference type="Proteomes" id="UP001396334"/>
    </source>
</evidence>
<protein>
    <submittedName>
        <fullName evidence="2">Uncharacterized protein</fullName>
    </submittedName>
</protein>
<dbReference type="EMBL" id="JBBPBN010000015">
    <property type="protein sequence ID" value="KAK9023984.1"/>
    <property type="molecule type" value="Genomic_DNA"/>
</dbReference>
<feature type="compositionally biased region" description="Polar residues" evidence="1">
    <location>
        <begin position="32"/>
        <end position="49"/>
    </location>
</feature>
<evidence type="ECO:0000313" key="2">
    <source>
        <dbReference type="EMBL" id="KAK9023984.1"/>
    </source>
</evidence>
<keyword evidence="3" id="KW-1185">Reference proteome</keyword>
<accession>A0ABR2SFQ3</accession>
<name>A0ABR2SFQ3_9ROSI</name>
<feature type="compositionally biased region" description="Low complexity" evidence="1">
    <location>
        <begin position="1"/>
        <end position="16"/>
    </location>
</feature>
<proteinExistence type="predicted"/>
<gene>
    <name evidence="2" type="ORF">V6N11_004169</name>
</gene>
<reference evidence="2 3" key="1">
    <citation type="journal article" date="2024" name="G3 (Bethesda)">
        <title>Genome assembly of Hibiscus sabdariffa L. provides insights into metabolisms of medicinal natural products.</title>
        <authorList>
            <person name="Kim T."/>
        </authorList>
    </citation>
    <scope>NUCLEOTIDE SEQUENCE [LARGE SCALE GENOMIC DNA]</scope>
    <source>
        <strain evidence="2">TK-2024</strain>
        <tissue evidence="2">Old leaves</tissue>
    </source>
</reference>
<comment type="caution">
    <text evidence="2">The sequence shown here is derived from an EMBL/GenBank/DDBJ whole genome shotgun (WGS) entry which is preliminary data.</text>
</comment>